<keyword evidence="3" id="KW-0997">Cell inner membrane</keyword>
<dbReference type="InterPro" id="IPR046357">
    <property type="entry name" value="PPIase_dom_sf"/>
</dbReference>
<comment type="subcellular location">
    <subcellularLocation>
        <location evidence="1">Cell inner membrane</location>
        <topology evidence="1">Single-pass type II membrane protein</topology>
        <orientation evidence="1">Periplasmic side</orientation>
    </subcellularLocation>
</comment>
<evidence type="ECO:0000256" key="6">
    <source>
        <dbReference type="ARBA" id="ARBA00023136"/>
    </source>
</evidence>
<dbReference type="InterPro" id="IPR000297">
    <property type="entry name" value="PPIase_PpiC"/>
</dbReference>
<dbReference type="Proteomes" id="UP000012019">
    <property type="component" value="Unassembled WGS sequence"/>
</dbReference>
<keyword evidence="11" id="KW-0697">Rotamase</keyword>
<dbReference type="InterPro" id="IPR027304">
    <property type="entry name" value="Trigger_fact/SurA_dom_sf"/>
</dbReference>
<evidence type="ECO:0000256" key="11">
    <source>
        <dbReference type="PROSITE-ProRule" id="PRU00278"/>
    </source>
</evidence>
<dbReference type="InterPro" id="IPR052029">
    <property type="entry name" value="PpiD_chaperone"/>
</dbReference>
<dbReference type="SUPFAM" id="SSF54534">
    <property type="entry name" value="FKBP-like"/>
    <property type="match status" value="1"/>
</dbReference>
<evidence type="ECO:0000256" key="1">
    <source>
        <dbReference type="ARBA" id="ARBA00004382"/>
    </source>
</evidence>
<dbReference type="PROSITE" id="PS01096">
    <property type="entry name" value="PPIC_PPIASE_1"/>
    <property type="match status" value="1"/>
</dbReference>
<protein>
    <recommendedName>
        <fullName evidence="9">Periplasmic chaperone PpiD</fullName>
    </recommendedName>
    <alternativeName>
        <fullName evidence="10">Periplasmic folding chaperone</fullName>
    </alternativeName>
</protein>
<gene>
    <name evidence="14" type="ORF">MPL1_04907</name>
</gene>
<keyword evidence="6 12" id="KW-0472">Membrane</keyword>
<evidence type="ECO:0000256" key="2">
    <source>
        <dbReference type="ARBA" id="ARBA00022475"/>
    </source>
</evidence>
<keyword evidence="2" id="KW-1003">Cell membrane</keyword>
<dbReference type="PATRIC" id="fig|1286106.3.peg.987"/>
<dbReference type="PROSITE" id="PS50198">
    <property type="entry name" value="PPIC_PPIASE_2"/>
    <property type="match status" value="1"/>
</dbReference>
<keyword evidence="15" id="KW-1185">Reference proteome</keyword>
<evidence type="ECO:0000313" key="15">
    <source>
        <dbReference type="Proteomes" id="UP000012019"/>
    </source>
</evidence>
<dbReference type="PANTHER" id="PTHR47529">
    <property type="entry name" value="PEPTIDYL-PROLYL CIS-TRANS ISOMERASE D"/>
    <property type="match status" value="1"/>
</dbReference>
<dbReference type="PANTHER" id="PTHR47529:SF1">
    <property type="entry name" value="PERIPLASMIC CHAPERONE PPID"/>
    <property type="match status" value="1"/>
</dbReference>
<comment type="similarity">
    <text evidence="8">Belongs to the PpiD chaperone family.</text>
</comment>
<feature type="domain" description="PpiC" evidence="13">
    <location>
        <begin position="265"/>
        <end position="361"/>
    </location>
</feature>
<dbReference type="InterPro" id="IPR023058">
    <property type="entry name" value="PPIase_PpiC_CS"/>
</dbReference>
<reference evidence="14 15" key="1">
    <citation type="journal article" date="2013" name="Genome Announc.">
        <title>Draft Genome Sequence of Methylophaga lonarensis MPLT, a Haloalkaliphilic (Non-Methane-Utilizing) Methylotroph.</title>
        <authorList>
            <person name="Shetty S.A."/>
            <person name="Marathe N.P."/>
            <person name="Munot H."/>
            <person name="Antony C.P."/>
            <person name="Dhotre D.P."/>
            <person name="Murrell J.C."/>
            <person name="Shouche Y.S."/>
        </authorList>
    </citation>
    <scope>NUCLEOTIDE SEQUENCE [LARGE SCALE GENOMIC DNA]</scope>
    <source>
        <strain evidence="14 15">MPL</strain>
    </source>
</reference>
<dbReference type="GO" id="GO:0003755">
    <property type="term" value="F:peptidyl-prolyl cis-trans isomerase activity"/>
    <property type="evidence" value="ECO:0007669"/>
    <property type="project" value="UniProtKB-KW"/>
</dbReference>
<evidence type="ECO:0000256" key="12">
    <source>
        <dbReference type="SAM" id="Phobius"/>
    </source>
</evidence>
<evidence type="ECO:0000313" key="14">
    <source>
        <dbReference type="EMBL" id="EMR13469.1"/>
    </source>
</evidence>
<dbReference type="Gene3D" id="1.10.4030.10">
    <property type="entry name" value="Porin chaperone SurA, peptide-binding domain"/>
    <property type="match status" value="1"/>
</dbReference>
<organism evidence="14 15">
    <name type="scientific">Methylophaga lonarensis MPL</name>
    <dbReference type="NCBI Taxonomy" id="1286106"/>
    <lineage>
        <taxon>Bacteria</taxon>
        <taxon>Pseudomonadati</taxon>
        <taxon>Pseudomonadota</taxon>
        <taxon>Gammaproteobacteria</taxon>
        <taxon>Thiotrichales</taxon>
        <taxon>Piscirickettsiaceae</taxon>
        <taxon>Methylophaga</taxon>
    </lineage>
</organism>
<evidence type="ECO:0000256" key="8">
    <source>
        <dbReference type="ARBA" id="ARBA00038408"/>
    </source>
</evidence>
<dbReference type="STRING" id="1286106.MPL1_04907"/>
<proteinExistence type="inferred from homology"/>
<keyword evidence="4 12" id="KW-0812">Transmembrane</keyword>
<dbReference type="eggNOG" id="COG0760">
    <property type="taxonomic scope" value="Bacteria"/>
</dbReference>
<evidence type="ECO:0000256" key="9">
    <source>
        <dbReference type="ARBA" id="ARBA00040743"/>
    </source>
</evidence>
<dbReference type="OrthoDB" id="9812372at2"/>
<dbReference type="GO" id="GO:0005886">
    <property type="term" value="C:plasma membrane"/>
    <property type="evidence" value="ECO:0007669"/>
    <property type="project" value="UniProtKB-SubCell"/>
</dbReference>
<evidence type="ECO:0000256" key="5">
    <source>
        <dbReference type="ARBA" id="ARBA00022989"/>
    </source>
</evidence>
<feature type="transmembrane region" description="Helical" evidence="12">
    <location>
        <begin position="12"/>
        <end position="30"/>
    </location>
</feature>
<evidence type="ECO:0000256" key="7">
    <source>
        <dbReference type="ARBA" id="ARBA00023186"/>
    </source>
</evidence>
<accession>M7PSN9</accession>
<dbReference type="EMBL" id="APHR01000022">
    <property type="protein sequence ID" value="EMR13469.1"/>
    <property type="molecule type" value="Genomic_DNA"/>
</dbReference>
<dbReference type="Pfam" id="PF13624">
    <property type="entry name" value="SurA_N_3"/>
    <property type="match status" value="1"/>
</dbReference>
<evidence type="ECO:0000259" key="13">
    <source>
        <dbReference type="PROSITE" id="PS50198"/>
    </source>
</evidence>
<dbReference type="RefSeq" id="WP_009725993.1">
    <property type="nucleotide sequence ID" value="NZ_APHR01000022.1"/>
</dbReference>
<dbReference type="SUPFAM" id="SSF109998">
    <property type="entry name" value="Triger factor/SurA peptide-binding domain-like"/>
    <property type="match status" value="1"/>
</dbReference>
<dbReference type="Pfam" id="PF13616">
    <property type="entry name" value="Rotamase_3"/>
    <property type="match status" value="1"/>
</dbReference>
<dbReference type="Gene3D" id="3.10.50.40">
    <property type="match status" value="1"/>
</dbReference>
<keyword evidence="11 14" id="KW-0413">Isomerase</keyword>
<keyword evidence="7" id="KW-0143">Chaperone</keyword>
<dbReference type="AlphaFoldDB" id="M7PSN9"/>
<keyword evidence="5 12" id="KW-1133">Transmembrane helix</keyword>
<comment type="caution">
    <text evidence="14">The sequence shown here is derived from an EMBL/GenBank/DDBJ whole genome shotgun (WGS) entry which is preliminary data.</text>
</comment>
<name>M7PSN9_9GAMM</name>
<evidence type="ECO:0000256" key="3">
    <source>
        <dbReference type="ARBA" id="ARBA00022519"/>
    </source>
</evidence>
<sequence>MLHIIRDRAQGWVAWFIVGLISIPFALWGVNSYMTGPSDVVVAKVNGDNITQNELQQAISRYREQMRSMLGDDFDPSMFEGANVRSTILDSLIEQRLVQETTRSLGQTVDDAAVARIIRSNPAFHRDGVFDPDLYSMMLLRAGFSPAGYEAQLRSEILTEQLSQSIQNSTIVTEQEMNHLLALDMQTREIAFGVLRAQDYLDEVEVAEDDIRTYYQVNQSMYTAPEQISVEYLQLDISVVMADIDVDEAQLRGYYLDNRNQFSGPEQRRASHILIESSPAEAQAIVEEIMAKLESGEDFATLAQTYSADSISAASGGDLGFFQMGIMDPEFDEAVFALANIGDISEPVTTEYGVHLIKLTDIERAEQVEFEDVREEVETMYRRQQADLRFFEMAETLANLTYEHPESLDTAANALGLEIQTSELFTRNGGSGIAENAAVVQAAFSDDVVNHNLNSTVVEISDTHYVVVRKDRLIPATALPFESVAPAIEEQLRFEQASDKARDHGLLKLSQLEGGADPQSLFLEANWQESQTYSRDNTDISVQILNRAFGMPKVTDRPRFSGFTANNGNFIVIKLTAVNDGDPSTASEEQRDGLLAHLHRLNANAEVQAFIDSLKASAKIRIYNQRLAEEQF</sequence>
<evidence type="ECO:0000256" key="4">
    <source>
        <dbReference type="ARBA" id="ARBA00022692"/>
    </source>
</evidence>
<evidence type="ECO:0000256" key="10">
    <source>
        <dbReference type="ARBA" id="ARBA00042775"/>
    </source>
</evidence>